<reference evidence="7" key="1">
    <citation type="submission" date="2023-06" db="EMBL/GenBank/DDBJ databases">
        <title>Genomic analysis of the entomopathogenic nematode Steinernema hermaphroditum.</title>
        <authorList>
            <person name="Schwarz E.M."/>
            <person name="Heppert J.K."/>
            <person name="Baniya A."/>
            <person name="Schwartz H.T."/>
            <person name="Tan C.-H."/>
            <person name="Antoshechkin I."/>
            <person name="Sternberg P.W."/>
            <person name="Goodrich-Blair H."/>
            <person name="Dillman A.R."/>
        </authorList>
    </citation>
    <scope>NUCLEOTIDE SEQUENCE</scope>
    <source>
        <strain evidence="7">PS9179</strain>
        <tissue evidence="7">Whole animal</tissue>
    </source>
</reference>
<dbReference type="InterPro" id="IPR052639">
    <property type="entry name" value="TRAIP_ubiq-protein_ligase"/>
</dbReference>
<evidence type="ECO:0000256" key="3">
    <source>
        <dbReference type="PROSITE-ProRule" id="PRU00175"/>
    </source>
</evidence>
<dbReference type="Gene3D" id="3.30.40.10">
    <property type="entry name" value="Zinc/RING finger domain, C3HC4 (zinc finger)"/>
    <property type="match status" value="1"/>
</dbReference>
<dbReference type="Pfam" id="PF13639">
    <property type="entry name" value="zf-RING_2"/>
    <property type="match status" value="1"/>
</dbReference>
<sequence>MSTISRFTCPICLDWLDDSQPIMATNCGHVFHHHCLGWALARNGDCPCCREYVFDTTKLYFSAAPYNRTDLQEANDKAYETIEKVLQERRLLQEEVEVVMNRAKELREIQEIEHENLKNYFARVEEQYRSYSRTLEAELSGSQGICQGLIHSQGILLARLQELEAMVPNETQLSTAAKNIPDETSATEGHSRSDEHAQNCGNPEDDEQIERIRLLWNLRHDN</sequence>
<dbReference type="GO" id="GO:0005634">
    <property type="term" value="C:nucleus"/>
    <property type="evidence" value="ECO:0007669"/>
    <property type="project" value="TreeGrafter"/>
</dbReference>
<evidence type="ECO:0000313" key="7">
    <source>
        <dbReference type="EMBL" id="KAK0407784.1"/>
    </source>
</evidence>
<dbReference type="GO" id="GO:0008270">
    <property type="term" value="F:zinc ion binding"/>
    <property type="evidence" value="ECO:0007669"/>
    <property type="project" value="UniProtKB-KW"/>
</dbReference>
<keyword evidence="8" id="KW-1185">Reference proteome</keyword>
<dbReference type="SUPFAM" id="SSF57850">
    <property type="entry name" value="RING/U-box"/>
    <property type="match status" value="1"/>
</dbReference>
<evidence type="ECO:0000256" key="4">
    <source>
        <dbReference type="SAM" id="Coils"/>
    </source>
</evidence>
<evidence type="ECO:0000259" key="6">
    <source>
        <dbReference type="PROSITE" id="PS50089"/>
    </source>
</evidence>
<dbReference type="EMBL" id="JAUCMV010000003">
    <property type="protein sequence ID" value="KAK0407784.1"/>
    <property type="molecule type" value="Genomic_DNA"/>
</dbReference>
<evidence type="ECO:0000256" key="5">
    <source>
        <dbReference type="SAM" id="MobiDB-lite"/>
    </source>
</evidence>
<dbReference type="GO" id="GO:0061630">
    <property type="term" value="F:ubiquitin protein ligase activity"/>
    <property type="evidence" value="ECO:0007669"/>
    <property type="project" value="TreeGrafter"/>
</dbReference>
<organism evidence="7 8">
    <name type="scientific">Steinernema hermaphroditum</name>
    <dbReference type="NCBI Taxonomy" id="289476"/>
    <lineage>
        <taxon>Eukaryota</taxon>
        <taxon>Metazoa</taxon>
        <taxon>Ecdysozoa</taxon>
        <taxon>Nematoda</taxon>
        <taxon>Chromadorea</taxon>
        <taxon>Rhabditida</taxon>
        <taxon>Tylenchina</taxon>
        <taxon>Panagrolaimomorpha</taxon>
        <taxon>Strongyloidoidea</taxon>
        <taxon>Steinernematidae</taxon>
        <taxon>Steinernema</taxon>
    </lineage>
</organism>
<gene>
    <name evidence="7" type="ORF">QR680_003593</name>
</gene>
<dbReference type="PANTHER" id="PTHR46569">
    <property type="entry name" value="E3 UBIQUITIN-PROTEIN LIGASE TRAIP"/>
    <property type="match status" value="1"/>
</dbReference>
<evidence type="ECO:0000256" key="1">
    <source>
        <dbReference type="ARBA" id="ARBA00022771"/>
    </source>
</evidence>
<protein>
    <recommendedName>
        <fullName evidence="6">RING-type domain-containing protein</fullName>
    </recommendedName>
</protein>
<dbReference type="AlphaFoldDB" id="A0AA39HN50"/>
<comment type="caution">
    <text evidence="7">The sequence shown here is derived from an EMBL/GenBank/DDBJ whole genome shotgun (WGS) entry which is preliminary data.</text>
</comment>
<feature type="coiled-coil region" evidence="4">
    <location>
        <begin position="68"/>
        <end position="120"/>
    </location>
</feature>
<name>A0AA39HN50_9BILA</name>
<keyword evidence="1 3" id="KW-0863">Zinc-finger</keyword>
<proteinExistence type="predicted"/>
<keyword evidence="1 3" id="KW-0479">Metal-binding</keyword>
<dbReference type="GO" id="GO:0016567">
    <property type="term" value="P:protein ubiquitination"/>
    <property type="evidence" value="ECO:0007669"/>
    <property type="project" value="TreeGrafter"/>
</dbReference>
<dbReference type="SMART" id="SM00184">
    <property type="entry name" value="RING"/>
    <property type="match status" value="1"/>
</dbReference>
<dbReference type="GO" id="GO:0090734">
    <property type="term" value="C:site of DNA damage"/>
    <property type="evidence" value="ECO:0007669"/>
    <property type="project" value="TreeGrafter"/>
</dbReference>
<dbReference type="PROSITE" id="PS50089">
    <property type="entry name" value="ZF_RING_2"/>
    <property type="match status" value="1"/>
</dbReference>
<dbReference type="GO" id="GO:0031297">
    <property type="term" value="P:replication fork processing"/>
    <property type="evidence" value="ECO:0007669"/>
    <property type="project" value="TreeGrafter"/>
</dbReference>
<dbReference type="Proteomes" id="UP001175271">
    <property type="component" value="Unassembled WGS sequence"/>
</dbReference>
<dbReference type="InterPro" id="IPR001841">
    <property type="entry name" value="Znf_RING"/>
</dbReference>
<dbReference type="CDD" id="cd16448">
    <property type="entry name" value="RING-H2"/>
    <property type="match status" value="1"/>
</dbReference>
<dbReference type="PANTHER" id="PTHR46569:SF1">
    <property type="entry name" value="E3 UBIQUITIN-PROTEIN LIGASE RFWD3-RELATED"/>
    <property type="match status" value="1"/>
</dbReference>
<feature type="domain" description="RING-type" evidence="6">
    <location>
        <begin position="9"/>
        <end position="50"/>
    </location>
</feature>
<evidence type="ECO:0000313" key="8">
    <source>
        <dbReference type="Proteomes" id="UP001175271"/>
    </source>
</evidence>
<dbReference type="InterPro" id="IPR013083">
    <property type="entry name" value="Znf_RING/FYVE/PHD"/>
</dbReference>
<accession>A0AA39HN50</accession>
<keyword evidence="4" id="KW-0175">Coiled coil</keyword>
<evidence type="ECO:0000256" key="2">
    <source>
        <dbReference type="ARBA" id="ARBA00022833"/>
    </source>
</evidence>
<feature type="region of interest" description="Disordered" evidence="5">
    <location>
        <begin position="173"/>
        <end position="206"/>
    </location>
</feature>
<feature type="compositionally biased region" description="Polar residues" evidence="5">
    <location>
        <begin position="173"/>
        <end position="188"/>
    </location>
</feature>
<keyword evidence="2" id="KW-0862">Zinc</keyword>